<dbReference type="PANTHER" id="PTHR12128:SF66">
    <property type="entry name" value="4-HYDROXY-2-OXOGLUTARATE ALDOLASE, MITOCHONDRIAL"/>
    <property type="match status" value="1"/>
</dbReference>
<sequence>MQIPSYLVSVPIPWDEDQSFDKELFTEILGELKKQYCDGIYLFGTSGEGYALTDEEFSEIVAHFKEQTWDFSGFLQVGCFGLSSAQVKFRCGVCMDIGIEQAQVTLPFWKELNDEELELFFQDICHSFPEMKFLLYNNPRNKRRLKGWELENIHKNCPNLVAAKTGSGNWMDIYELLKNSPSINHFLTEGAFPFGYTIREVGLIPSYNYIFTERCRMFFEAVISFERERAENLHTEIMEFYLKTALPLLNKGYIDGAIDKAYARLGGLNIPLTVRSPYQGLSINDFEWLKNEVSQFKSGIVKDLSREPSQTVID</sequence>
<dbReference type="PANTHER" id="PTHR12128">
    <property type="entry name" value="DIHYDRODIPICOLINATE SYNTHASE"/>
    <property type="match status" value="1"/>
</dbReference>
<keyword evidence="1" id="KW-0456">Lyase</keyword>
<evidence type="ECO:0000256" key="1">
    <source>
        <dbReference type="ARBA" id="ARBA00023239"/>
    </source>
</evidence>
<dbReference type="CDD" id="cd00408">
    <property type="entry name" value="DHDPS-like"/>
    <property type="match status" value="1"/>
</dbReference>
<dbReference type="SMART" id="SM01130">
    <property type="entry name" value="DHDPS"/>
    <property type="match status" value="1"/>
</dbReference>
<name>A0A381WZJ4_9ZZZZ</name>
<dbReference type="Pfam" id="PF00701">
    <property type="entry name" value="DHDPS"/>
    <property type="match status" value="1"/>
</dbReference>
<dbReference type="SUPFAM" id="SSF51569">
    <property type="entry name" value="Aldolase"/>
    <property type="match status" value="1"/>
</dbReference>
<accession>A0A381WZJ4</accession>
<dbReference type="GO" id="GO:0008840">
    <property type="term" value="F:4-hydroxy-tetrahydrodipicolinate synthase activity"/>
    <property type="evidence" value="ECO:0007669"/>
    <property type="project" value="TreeGrafter"/>
</dbReference>
<evidence type="ECO:0008006" key="3">
    <source>
        <dbReference type="Google" id="ProtNLM"/>
    </source>
</evidence>
<dbReference type="InterPro" id="IPR013785">
    <property type="entry name" value="Aldolase_TIM"/>
</dbReference>
<dbReference type="EMBL" id="UINC01013412">
    <property type="protein sequence ID" value="SVA57969.1"/>
    <property type="molecule type" value="Genomic_DNA"/>
</dbReference>
<gene>
    <name evidence="2" type="ORF">METZ01_LOCUS110823</name>
</gene>
<dbReference type="Gene3D" id="3.20.20.70">
    <property type="entry name" value="Aldolase class I"/>
    <property type="match status" value="1"/>
</dbReference>
<proteinExistence type="predicted"/>
<reference evidence="2" key="1">
    <citation type="submission" date="2018-05" db="EMBL/GenBank/DDBJ databases">
        <authorList>
            <person name="Lanie J.A."/>
            <person name="Ng W.-L."/>
            <person name="Kazmierczak K.M."/>
            <person name="Andrzejewski T.M."/>
            <person name="Davidsen T.M."/>
            <person name="Wayne K.J."/>
            <person name="Tettelin H."/>
            <person name="Glass J.I."/>
            <person name="Rusch D."/>
            <person name="Podicherti R."/>
            <person name="Tsui H.-C.T."/>
            <person name="Winkler M.E."/>
        </authorList>
    </citation>
    <scope>NUCLEOTIDE SEQUENCE</scope>
</reference>
<protein>
    <recommendedName>
        <fullName evidence="3">Dihydrodipicolinate synthase family protein</fullName>
    </recommendedName>
</protein>
<organism evidence="2">
    <name type="scientific">marine metagenome</name>
    <dbReference type="NCBI Taxonomy" id="408172"/>
    <lineage>
        <taxon>unclassified sequences</taxon>
        <taxon>metagenomes</taxon>
        <taxon>ecological metagenomes</taxon>
    </lineage>
</organism>
<dbReference type="InterPro" id="IPR002220">
    <property type="entry name" value="DapA-like"/>
</dbReference>
<dbReference type="AlphaFoldDB" id="A0A381WZJ4"/>
<evidence type="ECO:0000313" key="2">
    <source>
        <dbReference type="EMBL" id="SVA57969.1"/>
    </source>
</evidence>